<keyword evidence="2" id="KW-0732">Signal</keyword>
<feature type="domain" description="Peptidase S9 prolyl oligopeptidase catalytic" evidence="3">
    <location>
        <begin position="89"/>
        <end position="243"/>
    </location>
</feature>
<reference evidence="4" key="1">
    <citation type="journal article" date="2021" name="Nat. Commun.">
        <title>Genetic determinants of endophytism in the Arabidopsis root mycobiome.</title>
        <authorList>
            <person name="Mesny F."/>
            <person name="Miyauchi S."/>
            <person name="Thiergart T."/>
            <person name="Pickel B."/>
            <person name="Atanasova L."/>
            <person name="Karlsson M."/>
            <person name="Huettel B."/>
            <person name="Barry K.W."/>
            <person name="Haridas S."/>
            <person name="Chen C."/>
            <person name="Bauer D."/>
            <person name="Andreopoulos W."/>
            <person name="Pangilinan J."/>
            <person name="LaButti K."/>
            <person name="Riley R."/>
            <person name="Lipzen A."/>
            <person name="Clum A."/>
            <person name="Drula E."/>
            <person name="Henrissat B."/>
            <person name="Kohler A."/>
            <person name="Grigoriev I.V."/>
            <person name="Martin F.M."/>
            <person name="Hacquard S."/>
        </authorList>
    </citation>
    <scope>NUCLEOTIDE SEQUENCE</scope>
    <source>
        <strain evidence="4">MPI-CAGE-CH-0235</strain>
    </source>
</reference>
<sequence length="247" mass="26622">MQVLRFLISSVLLPLAASIPSNLAFYPAENNNGSGIGVLVVPGGAYSVVSLDREGSNSTLYLNSHGYDAWVLNYSTASTAPTPLYPVPLDEAMEAVEYIRSLNSVDKLGIWGYSAGGHLAAITLTNPKADLDFGILTYPVITMDSQYTHNGSRVNLLGNSPSAELVDLMSAEKAVSNSTPPTFIYHSANDATVPVENALLFIQAMVAHNRPFQTLILPDAAHGIALGLNDPVRNWTPELDRWMKYSI</sequence>
<dbReference type="OrthoDB" id="6499973at2759"/>
<dbReference type="GO" id="GO:0008236">
    <property type="term" value="F:serine-type peptidase activity"/>
    <property type="evidence" value="ECO:0007669"/>
    <property type="project" value="InterPro"/>
</dbReference>
<evidence type="ECO:0000259" key="3">
    <source>
        <dbReference type="Pfam" id="PF00326"/>
    </source>
</evidence>
<feature type="signal peptide" evidence="2">
    <location>
        <begin position="1"/>
        <end position="18"/>
    </location>
</feature>
<dbReference type="AlphaFoldDB" id="A0A8K0SNJ1"/>
<dbReference type="InterPro" id="IPR050300">
    <property type="entry name" value="GDXG_lipolytic_enzyme"/>
</dbReference>
<evidence type="ECO:0000256" key="2">
    <source>
        <dbReference type="SAM" id="SignalP"/>
    </source>
</evidence>
<dbReference type="EMBL" id="JAGPNK010000012">
    <property type="protein sequence ID" value="KAH7310672.1"/>
    <property type="molecule type" value="Genomic_DNA"/>
</dbReference>
<dbReference type="InterPro" id="IPR029058">
    <property type="entry name" value="AB_hydrolase_fold"/>
</dbReference>
<dbReference type="SUPFAM" id="SSF53474">
    <property type="entry name" value="alpha/beta-Hydrolases"/>
    <property type="match status" value="1"/>
</dbReference>
<dbReference type="Pfam" id="PF00326">
    <property type="entry name" value="Peptidase_S9"/>
    <property type="match status" value="1"/>
</dbReference>
<dbReference type="InterPro" id="IPR001375">
    <property type="entry name" value="Peptidase_S9_cat"/>
</dbReference>
<dbReference type="Gene3D" id="3.40.50.1820">
    <property type="entry name" value="alpha/beta hydrolase"/>
    <property type="match status" value="1"/>
</dbReference>
<proteinExistence type="predicted"/>
<evidence type="ECO:0000313" key="5">
    <source>
        <dbReference type="Proteomes" id="UP000813444"/>
    </source>
</evidence>
<feature type="chain" id="PRO_5035439213" evidence="2">
    <location>
        <begin position="19"/>
        <end position="247"/>
    </location>
</feature>
<protein>
    <submittedName>
        <fullName evidence="4">Alpha/Beta hydrolase protein</fullName>
    </submittedName>
</protein>
<name>A0A8K0SNJ1_9HYPO</name>
<dbReference type="PANTHER" id="PTHR48081:SF6">
    <property type="entry name" value="PEPTIDASE S9 PROLYL OLIGOPEPTIDASE CATALYTIC DOMAIN-CONTAINING PROTEIN"/>
    <property type="match status" value="1"/>
</dbReference>
<evidence type="ECO:0000256" key="1">
    <source>
        <dbReference type="ARBA" id="ARBA00022801"/>
    </source>
</evidence>
<dbReference type="PANTHER" id="PTHR48081">
    <property type="entry name" value="AB HYDROLASE SUPERFAMILY PROTEIN C4A8.06C"/>
    <property type="match status" value="1"/>
</dbReference>
<organism evidence="4 5">
    <name type="scientific">Stachybotrys elegans</name>
    <dbReference type="NCBI Taxonomy" id="80388"/>
    <lineage>
        <taxon>Eukaryota</taxon>
        <taxon>Fungi</taxon>
        <taxon>Dikarya</taxon>
        <taxon>Ascomycota</taxon>
        <taxon>Pezizomycotina</taxon>
        <taxon>Sordariomycetes</taxon>
        <taxon>Hypocreomycetidae</taxon>
        <taxon>Hypocreales</taxon>
        <taxon>Stachybotryaceae</taxon>
        <taxon>Stachybotrys</taxon>
    </lineage>
</organism>
<dbReference type="Proteomes" id="UP000813444">
    <property type="component" value="Unassembled WGS sequence"/>
</dbReference>
<dbReference type="GO" id="GO:0006508">
    <property type="term" value="P:proteolysis"/>
    <property type="evidence" value="ECO:0007669"/>
    <property type="project" value="InterPro"/>
</dbReference>
<accession>A0A8K0SNJ1</accession>
<evidence type="ECO:0000313" key="4">
    <source>
        <dbReference type="EMBL" id="KAH7310672.1"/>
    </source>
</evidence>
<comment type="caution">
    <text evidence="4">The sequence shown here is derived from an EMBL/GenBank/DDBJ whole genome shotgun (WGS) entry which is preliminary data.</text>
</comment>
<keyword evidence="1 4" id="KW-0378">Hydrolase</keyword>
<keyword evidence="5" id="KW-1185">Reference proteome</keyword>
<gene>
    <name evidence="4" type="ORF">B0I35DRAFT_481970</name>
</gene>